<evidence type="ECO:0000313" key="3">
    <source>
        <dbReference type="Proteomes" id="UP000286997"/>
    </source>
</evidence>
<dbReference type="AlphaFoldDB" id="A0A3S2VNM1"/>
<dbReference type="RefSeq" id="WP_127733953.1">
    <property type="nucleotide sequence ID" value="NZ_SACP01000046.1"/>
</dbReference>
<feature type="region of interest" description="Disordered" evidence="1">
    <location>
        <begin position="74"/>
        <end position="93"/>
    </location>
</feature>
<accession>A0A3S2VNM1</accession>
<dbReference type="Proteomes" id="UP000286997">
    <property type="component" value="Unassembled WGS sequence"/>
</dbReference>
<evidence type="ECO:0000256" key="1">
    <source>
        <dbReference type="SAM" id="MobiDB-lite"/>
    </source>
</evidence>
<name>A0A3S2VNM1_9HYPH</name>
<reference evidence="2 3" key="1">
    <citation type="submission" date="2019-01" db="EMBL/GenBank/DDBJ databases">
        <authorList>
            <person name="Chen W.-M."/>
        </authorList>
    </citation>
    <scope>NUCLEOTIDE SEQUENCE [LARGE SCALE GENOMIC DNA]</scope>
    <source>
        <strain evidence="2 3">TER-1</strain>
    </source>
</reference>
<organism evidence="2 3">
    <name type="scientific">Methylobacterium oryzihabitans</name>
    <dbReference type="NCBI Taxonomy" id="2499852"/>
    <lineage>
        <taxon>Bacteria</taxon>
        <taxon>Pseudomonadati</taxon>
        <taxon>Pseudomonadota</taxon>
        <taxon>Alphaproteobacteria</taxon>
        <taxon>Hyphomicrobiales</taxon>
        <taxon>Methylobacteriaceae</taxon>
        <taxon>Methylobacterium</taxon>
    </lineage>
</organism>
<comment type="caution">
    <text evidence="2">The sequence shown here is derived from an EMBL/GenBank/DDBJ whole genome shotgun (WGS) entry which is preliminary data.</text>
</comment>
<keyword evidence="3" id="KW-1185">Reference proteome</keyword>
<dbReference type="EMBL" id="SACP01000046">
    <property type="protein sequence ID" value="RVU13195.1"/>
    <property type="molecule type" value="Genomic_DNA"/>
</dbReference>
<gene>
    <name evidence="2" type="ORF">EOE48_26860</name>
</gene>
<evidence type="ECO:0000313" key="2">
    <source>
        <dbReference type="EMBL" id="RVU13195.1"/>
    </source>
</evidence>
<proteinExistence type="predicted"/>
<protein>
    <submittedName>
        <fullName evidence="2">Uncharacterized protein</fullName>
    </submittedName>
</protein>
<sequence>MPSPRNPLLAEIARRPMLRPHVVADPDPVLVYTDHQEHPRALALTPVDLAHLALSIAEAQAAAARVRVAKNCEAPGTKANLADSSTDAGGGCP</sequence>